<gene>
    <name evidence="1" type="ORF">F1188_11050</name>
</gene>
<dbReference type="RefSeq" id="WP_150062481.1">
    <property type="nucleotide sequence ID" value="NZ_JACHII010000021.1"/>
</dbReference>
<proteinExistence type="predicted"/>
<evidence type="ECO:0000313" key="2">
    <source>
        <dbReference type="Proteomes" id="UP000324065"/>
    </source>
</evidence>
<accession>A0A5M6IB21</accession>
<comment type="caution">
    <text evidence="1">The sequence shown here is derived from an EMBL/GenBank/DDBJ whole genome shotgun (WGS) entry which is preliminary data.</text>
</comment>
<organism evidence="1 2">
    <name type="scientific">Roseospira marina</name>
    <dbReference type="NCBI Taxonomy" id="140057"/>
    <lineage>
        <taxon>Bacteria</taxon>
        <taxon>Pseudomonadati</taxon>
        <taxon>Pseudomonadota</taxon>
        <taxon>Alphaproteobacteria</taxon>
        <taxon>Rhodospirillales</taxon>
        <taxon>Rhodospirillaceae</taxon>
        <taxon>Roseospira</taxon>
    </lineage>
</organism>
<keyword evidence="2" id="KW-1185">Reference proteome</keyword>
<dbReference type="AlphaFoldDB" id="A0A5M6IB21"/>
<dbReference type="Proteomes" id="UP000324065">
    <property type="component" value="Unassembled WGS sequence"/>
</dbReference>
<dbReference type="EMBL" id="VWPJ01000009">
    <property type="protein sequence ID" value="KAA5605431.1"/>
    <property type="molecule type" value="Genomic_DNA"/>
</dbReference>
<reference evidence="1 2" key="1">
    <citation type="submission" date="2019-09" db="EMBL/GenBank/DDBJ databases">
        <title>Genome sequence of Roseospira marina, one of the more divergent members of the non-sulfur purple photosynthetic bacterial family, the Rhodospirillaceae.</title>
        <authorList>
            <person name="Meyer T."/>
            <person name="Kyndt J."/>
        </authorList>
    </citation>
    <scope>NUCLEOTIDE SEQUENCE [LARGE SCALE GENOMIC DNA]</scope>
    <source>
        <strain evidence="1 2">DSM 15113</strain>
    </source>
</reference>
<sequence>MAAVTTYREYKTDLPHVVGGVSTVFWEKLLAANAADSGDTIECFDLPGGARITDCSMSVGGTLGAGCTAALKVGATALTSATTAGGADTERMSVHPPAASTSSQTVQIAIGGADIAASAAAKVMVQYVMDR</sequence>
<evidence type="ECO:0000313" key="1">
    <source>
        <dbReference type="EMBL" id="KAA5605431.1"/>
    </source>
</evidence>
<protein>
    <submittedName>
        <fullName evidence="1">Uncharacterized protein</fullName>
    </submittedName>
</protein>
<name>A0A5M6IB21_9PROT</name>